<gene>
    <name evidence="4" type="ORF">P7K49_025081</name>
</gene>
<dbReference type="SUPFAM" id="SSF52058">
    <property type="entry name" value="L domain-like"/>
    <property type="match status" value="2"/>
</dbReference>
<dbReference type="Gene3D" id="3.80.20.20">
    <property type="entry name" value="Receptor L-domain"/>
    <property type="match status" value="2"/>
</dbReference>
<dbReference type="SUPFAM" id="SSF57184">
    <property type="entry name" value="Growth factor receptor domain"/>
    <property type="match status" value="1"/>
</dbReference>
<organism evidence="4 5">
    <name type="scientific">Saguinus oedipus</name>
    <name type="common">Cotton-top tamarin</name>
    <name type="synonym">Oedipomidas oedipus</name>
    <dbReference type="NCBI Taxonomy" id="9490"/>
    <lineage>
        <taxon>Eukaryota</taxon>
        <taxon>Metazoa</taxon>
        <taxon>Chordata</taxon>
        <taxon>Craniata</taxon>
        <taxon>Vertebrata</taxon>
        <taxon>Euteleostomi</taxon>
        <taxon>Mammalia</taxon>
        <taxon>Eutheria</taxon>
        <taxon>Euarchontoglires</taxon>
        <taxon>Primates</taxon>
        <taxon>Haplorrhini</taxon>
        <taxon>Platyrrhini</taxon>
        <taxon>Cebidae</taxon>
        <taxon>Callitrichinae</taxon>
        <taxon>Saguinus</taxon>
    </lineage>
</organism>
<dbReference type="CDD" id="cd00064">
    <property type="entry name" value="FU"/>
    <property type="match status" value="2"/>
</dbReference>
<keyword evidence="1" id="KW-0325">Glycoprotein</keyword>
<name>A0ABQ9UG34_SAGOE</name>
<keyword evidence="5" id="KW-1185">Reference proteome</keyword>
<evidence type="ECO:0000313" key="4">
    <source>
        <dbReference type="EMBL" id="KAK2096047.1"/>
    </source>
</evidence>
<evidence type="ECO:0000256" key="1">
    <source>
        <dbReference type="ARBA" id="ARBA00023180"/>
    </source>
</evidence>
<dbReference type="InterPro" id="IPR000494">
    <property type="entry name" value="Rcpt_L-dom"/>
</dbReference>
<dbReference type="Gene3D" id="2.40.50.140">
    <property type="entry name" value="Nucleic acid-binding proteins"/>
    <property type="match status" value="1"/>
</dbReference>
<dbReference type="InterPro" id="IPR032778">
    <property type="entry name" value="GF_recep_IV"/>
</dbReference>
<sequence>MSTHGGCSVHRADLGGKTTSQKKHLLFSPHRSLSSHSLRWEQVEERAEVRLGCKTAGPTRDPGPCNYVVTDHGSCVRACGADSYEVEEDGVRKCKKCEGPCRKVCNGIGIGKFKDTLSINATNIKHFKNCTSISGDLHILPVAFRGDSFTHTPPLDPKELDILKTVKEITGFLLIQAWPENRTDLHAFENLEIIRGRTKQQGFEVLTPIVVRQRLEVLTPIVVRQRLEVLTPIVVRQRLEVLTPIVVRQRLEVLTPIKVQQGLEVLTPIMVRLVLEVLTPIMVQLVLEVLTPIVVRQKLEVLTPIKVQQGLEVLTPIMVRLVLEVLTPIMVRQRLEVLTPIVVRQRLEVLTPIVVRQRLEVLTPIVVWQRLEVLTPIVVRQNLEVLTPIKVQQGLEVLTPIMVRLVLEVLTPIMVRQRLEVLTPIKVRLVLEVLTPIMVRLVLEGLTPIMVRLVLEVLTPIMVQQRLEVLTPIKVRLVLEVLTPIMVRQRLEVLTPIKVQQGLEVLTPIMVWLVLEVLTPIMVWQRLEVLTPIKVQQGLEVLTPIMVRLVLEGLTPIMVRQRLEVLTPIMVQLGLEVLTPIMVWQRLEVLTPIMVQLGLEVLTPIKVRQGLEVLTPIMVQLGLEILTPIMVRGQFSLAVVSLNITSLGLRSLKEISDGDVIISGNKHLCYANTINWKKLFGTSSQKTKIINNRGENSCSVPSMSVPPKVTEHRALPGKVLSPLALGVPAPSLTAVNPFVSAESTGHVCHSLCSSEGCWGPDPRDCVSCQNVSRGRECVEKCNILEGEPREFVENSECIQCHPECLPQAVNITCTGRGPDSCIQCAHYIDGPHCVKTCPAGVMGENNTLVWKYADAGHVCHLCHSNCTYGTMVKCVKDQFGFIHYEAGNSKKLFFHVKEVQDGIELQAGRSHSGGDGGGGEEVGVTVVVVMVVLMVRR</sequence>
<dbReference type="Gene3D" id="2.10.220.10">
    <property type="entry name" value="Hormone Receptor, Insulin-like Growth Factor Receptor 1, Chain A, domain 2"/>
    <property type="match status" value="2"/>
</dbReference>
<accession>A0ABQ9UG34</accession>
<dbReference type="Pfam" id="PF01030">
    <property type="entry name" value="Recep_L_domain"/>
    <property type="match status" value="2"/>
</dbReference>
<dbReference type="InterPro" id="IPR036941">
    <property type="entry name" value="Rcpt_L-dom_sf"/>
</dbReference>
<dbReference type="InterPro" id="IPR009030">
    <property type="entry name" value="Growth_fac_rcpt_cys_sf"/>
</dbReference>
<comment type="caution">
    <text evidence="4">The sequence shown here is derived from an EMBL/GenBank/DDBJ whole genome shotgun (WGS) entry which is preliminary data.</text>
</comment>
<evidence type="ECO:0000313" key="5">
    <source>
        <dbReference type="Proteomes" id="UP001266305"/>
    </source>
</evidence>
<dbReference type="InterPro" id="IPR012340">
    <property type="entry name" value="NA-bd_OB-fold"/>
</dbReference>
<evidence type="ECO:0000259" key="2">
    <source>
        <dbReference type="Pfam" id="PF01030"/>
    </source>
</evidence>
<feature type="domain" description="Growth factor receptor" evidence="3">
    <location>
        <begin position="747"/>
        <end position="872"/>
    </location>
</feature>
<reference evidence="4 5" key="1">
    <citation type="submission" date="2023-05" db="EMBL/GenBank/DDBJ databases">
        <title>B98-5 Cell Line De Novo Hybrid Assembly: An Optical Mapping Approach.</title>
        <authorList>
            <person name="Kananen K."/>
            <person name="Auerbach J.A."/>
            <person name="Kautto E."/>
            <person name="Blachly J.S."/>
        </authorList>
    </citation>
    <scope>NUCLEOTIDE SEQUENCE [LARGE SCALE GENOMIC DNA]</scope>
    <source>
        <strain evidence="4">B95-8</strain>
        <tissue evidence="4">Cell line</tissue>
    </source>
</reference>
<dbReference type="EMBL" id="JASSZA010000012">
    <property type="protein sequence ID" value="KAK2096047.1"/>
    <property type="molecule type" value="Genomic_DNA"/>
</dbReference>
<feature type="domain" description="Receptor L-domain" evidence="2">
    <location>
        <begin position="632"/>
        <end position="679"/>
    </location>
</feature>
<dbReference type="SMART" id="SM00261">
    <property type="entry name" value="FU"/>
    <property type="match status" value="2"/>
</dbReference>
<dbReference type="Proteomes" id="UP001266305">
    <property type="component" value="Unassembled WGS sequence"/>
</dbReference>
<evidence type="ECO:0000259" key="3">
    <source>
        <dbReference type="Pfam" id="PF14843"/>
    </source>
</evidence>
<evidence type="ECO:0008006" key="6">
    <source>
        <dbReference type="Google" id="ProtNLM"/>
    </source>
</evidence>
<protein>
    <recommendedName>
        <fullName evidence="6">Receptor protein-tyrosine kinase</fullName>
    </recommendedName>
</protein>
<dbReference type="Pfam" id="PF14843">
    <property type="entry name" value="GF_recep_IV"/>
    <property type="match status" value="1"/>
</dbReference>
<proteinExistence type="predicted"/>
<feature type="domain" description="Receptor L-domain" evidence="2">
    <location>
        <begin position="129"/>
        <end position="202"/>
    </location>
</feature>
<dbReference type="InterPro" id="IPR006212">
    <property type="entry name" value="Furin_repeat"/>
</dbReference>